<gene>
    <name evidence="2" type="ORF">ElyMa_000920700</name>
</gene>
<proteinExistence type="predicted"/>
<feature type="region of interest" description="Disordered" evidence="1">
    <location>
        <begin position="28"/>
        <end position="53"/>
    </location>
</feature>
<evidence type="ECO:0000256" key="1">
    <source>
        <dbReference type="SAM" id="MobiDB-lite"/>
    </source>
</evidence>
<reference evidence="2 3" key="1">
    <citation type="journal article" date="2021" name="Elife">
        <title>Chloroplast acquisition without the gene transfer in kleptoplastic sea slugs, Plakobranchus ocellatus.</title>
        <authorList>
            <person name="Maeda T."/>
            <person name="Takahashi S."/>
            <person name="Yoshida T."/>
            <person name="Shimamura S."/>
            <person name="Takaki Y."/>
            <person name="Nagai Y."/>
            <person name="Toyoda A."/>
            <person name="Suzuki Y."/>
            <person name="Arimoto A."/>
            <person name="Ishii H."/>
            <person name="Satoh N."/>
            <person name="Nishiyama T."/>
            <person name="Hasebe M."/>
            <person name="Maruyama T."/>
            <person name="Minagawa J."/>
            <person name="Obokata J."/>
            <person name="Shigenobu S."/>
        </authorList>
    </citation>
    <scope>NUCLEOTIDE SEQUENCE [LARGE SCALE GENOMIC DNA]</scope>
</reference>
<dbReference type="Proteomes" id="UP000762676">
    <property type="component" value="Unassembled WGS sequence"/>
</dbReference>
<sequence length="53" mass="5890">VISETELGTIESGLPHCDVRSACIHHTESHYPDTGPTRLNPKSITPDTRRISY</sequence>
<organism evidence="2 3">
    <name type="scientific">Elysia marginata</name>
    <dbReference type="NCBI Taxonomy" id="1093978"/>
    <lineage>
        <taxon>Eukaryota</taxon>
        <taxon>Metazoa</taxon>
        <taxon>Spiralia</taxon>
        <taxon>Lophotrochozoa</taxon>
        <taxon>Mollusca</taxon>
        <taxon>Gastropoda</taxon>
        <taxon>Heterobranchia</taxon>
        <taxon>Euthyneura</taxon>
        <taxon>Panpulmonata</taxon>
        <taxon>Sacoglossa</taxon>
        <taxon>Placobranchoidea</taxon>
        <taxon>Plakobranchidae</taxon>
        <taxon>Elysia</taxon>
    </lineage>
</organism>
<protein>
    <submittedName>
        <fullName evidence="2">Uncharacterized protein</fullName>
    </submittedName>
</protein>
<keyword evidence="3" id="KW-1185">Reference proteome</keyword>
<accession>A0AAV4H994</accession>
<dbReference type="EMBL" id="BMAT01001877">
    <property type="protein sequence ID" value="GFR94513.1"/>
    <property type="molecule type" value="Genomic_DNA"/>
</dbReference>
<feature type="non-terminal residue" evidence="2">
    <location>
        <position position="1"/>
    </location>
</feature>
<name>A0AAV4H994_9GAST</name>
<evidence type="ECO:0000313" key="2">
    <source>
        <dbReference type="EMBL" id="GFR94513.1"/>
    </source>
</evidence>
<comment type="caution">
    <text evidence="2">The sequence shown here is derived from an EMBL/GenBank/DDBJ whole genome shotgun (WGS) entry which is preliminary data.</text>
</comment>
<evidence type="ECO:0000313" key="3">
    <source>
        <dbReference type="Proteomes" id="UP000762676"/>
    </source>
</evidence>
<dbReference type="AlphaFoldDB" id="A0AAV4H994"/>